<keyword evidence="2" id="KW-1185">Reference proteome</keyword>
<evidence type="ECO:0000313" key="1">
    <source>
        <dbReference type="EMBL" id="KAI5337573.1"/>
    </source>
</evidence>
<sequence>MVGSKCTRSKTTAMTQSATDPILHDTAASWQLPLSTAKATTLYPSGSIARPHGYERHTSALIHCLPHAPPSRFRSRKRYSSPWPYGRHGFGPWNRAISLSCDPSHRSAARHRGRISCPVSRHIAEQTCSRPSGRTQPPSIWPPEVHHFDVAADTSYDPILEQLHPFPPWNNFKSWKLSWCSLDLV</sequence>
<protein>
    <submittedName>
        <fullName evidence="1">Uncharacterized protein</fullName>
    </submittedName>
</protein>
<dbReference type="Proteomes" id="UP001054821">
    <property type="component" value="Chromosome 3"/>
</dbReference>
<name>A0AAD4W6Z9_PRUDU</name>
<proteinExistence type="predicted"/>
<evidence type="ECO:0000313" key="2">
    <source>
        <dbReference type="Proteomes" id="UP001054821"/>
    </source>
</evidence>
<reference evidence="1 2" key="1">
    <citation type="journal article" date="2022" name="G3 (Bethesda)">
        <title>Whole-genome sequence and methylome profiling of the almond [Prunus dulcis (Mill.) D.A. Webb] cultivar 'Nonpareil'.</title>
        <authorList>
            <person name="D'Amico-Willman K.M."/>
            <person name="Ouma W.Z."/>
            <person name="Meulia T."/>
            <person name="Sideli G.M."/>
            <person name="Gradziel T.M."/>
            <person name="Fresnedo-Ramirez J."/>
        </authorList>
    </citation>
    <scope>NUCLEOTIDE SEQUENCE [LARGE SCALE GENOMIC DNA]</scope>
    <source>
        <strain evidence="1">Clone GOH B32 T37-40</strain>
    </source>
</reference>
<dbReference type="AlphaFoldDB" id="A0AAD4W6Z9"/>
<comment type="caution">
    <text evidence="1">The sequence shown here is derived from an EMBL/GenBank/DDBJ whole genome shotgun (WGS) entry which is preliminary data.</text>
</comment>
<dbReference type="EMBL" id="JAJFAZ020000003">
    <property type="protein sequence ID" value="KAI5337573.1"/>
    <property type="molecule type" value="Genomic_DNA"/>
</dbReference>
<organism evidence="1 2">
    <name type="scientific">Prunus dulcis</name>
    <name type="common">Almond</name>
    <name type="synonym">Amygdalus dulcis</name>
    <dbReference type="NCBI Taxonomy" id="3755"/>
    <lineage>
        <taxon>Eukaryota</taxon>
        <taxon>Viridiplantae</taxon>
        <taxon>Streptophyta</taxon>
        <taxon>Embryophyta</taxon>
        <taxon>Tracheophyta</taxon>
        <taxon>Spermatophyta</taxon>
        <taxon>Magnoliopsida</taxon>
        <taxon>eudicotyledons</taxon>
        <taxon>Gunneridae</taxon>
        <taxon>Pentapetalae</taxon>
        <taxon>rosids</taxon>
        <taxon>fabids</taxon>
        <taxon>Rosales</taxon>
        <taxon>Rosaceae</taxon>
        <taxon>Amygdaloideae</taxon>
        <taxon>Amygdaleae</taxon>
        <taxon>Prunus</taxon>
    </lineage>
</organism>
<accession>A0AAD4W6Z9</accession>
<gene>
    <name evidence="1" type="ORF">L3X38_016844</name>
</gene>